<dbReference type="PANTHER" id="PTHR42831">
    <property type="entry name" value="FE-S PROTEIN MATURATION AUXILIARY FACTOR YITW"/>
    <property type="match status" value="1"/>
</dbReference>
<dbReference type="Proteomes" id="UP000603865">
    <property type="component" value="Unassembled WGS sequence"/>
</dbReference>
<name>A0A918FEM7_9DEIO</name>
<dbReference type="Pfam" id="PF01883">
    <property type="entry name" value="FeS_assembly_P"/>
    <property type="match status" value="1"/>
</dbReference>
<reference evidence="3" key="2">
    <citation type="submission" date="2020-09" db="EMBL/GenBank/DDBJ databases">
        <authorList>
            <person name="Sun Q."/>
            <person name="Ohkuma M."/>
        </authorList>
    </citation>
    <scope>NUCLEOTIDE SEQUENCE</scope>
    <source>
        <strain evidence="3">JCM 31311</strain>
    </source>
</reference>
<dbReference type="InterPro" id="IPR034904">
    <property type="entry name" value="FSCA_dom_sf"/>
</dbReference>
<comment type="caution">
    <text evidence="3">The sequence shown here is derived from an EMBL/GenBank/DDBJ whole genome shotgun (WGS) entry which is preliminary data.</text>
</comment>
<feature type="domain" description="PaaD zinc beta ribbon" evidence="2">
    <location>
        <begin position="113"/>
        <end position="161"/>
    </location>
</feature>
<keyword evidence="4" id="KW-1185">Reference proteome</keyword>
<evidence type="ECO:0000313" key="4">
    <source>
        <dbReference type="Proteomes" id="UP000603865"/>
    </source>
</evidence>
<reference evidence="3" key="1">
    <citation type="journal article" date="2014" name="Int. J. Syst. Evol. Microbiol.">
        <title>Complete genome sequence of Corynebacterium casei LMG S-19264T (=DSM 44701T), isolated from a smear-ripened cheese.</title>
        <authorList>
            <consortium name="US DOE Joint Genome Institute (JGI-PGF)"/>
            <person name="Walter F."/>
            <person name="Albersmeier A."/>
            <person name="Kalinowski J."/>
            <person name="Ruckert C."/>
        </authorList>
    </citation>
    <scope>NUCLEOTIDE SEQUENCE</scope>
    <source>
        <strain evidence="3">JCM 31311</strain>
    </source>
</reference>
<gene>
    <name evidence="3" type="ORF">GCM10008957_45370</name>
</gene>
<dbReference type="AlphaFoldDB" id="A0A918FEM7"/>
<dbReference type="InterPro" id="IPR002744">
    <property type="entry name" value="MIP18-like"/>
</dbReference>
<dbReference type="EMBL" id="BMQL01000046">
    <property type="protein sequence ID" value="GGR29287.1"/>
    <property type="molecule type" value="Genomic_DNA"/>
</dbReference>
<dbReference type="Gene3D" id="3.30.300.130">
    <property type="entry name" value="Fe-S cluster assembly (FSCA)"/>
    <property type="match status" value="1"/>
</dbReference>
<evidence type="ECO:0000313" key="3">
    <source>
        <dbReference type="EMBL" id="GGR29287.1"/>
    </source>
</evidence>
<dbReference type="Pfam" id="PF23451">
    <property type="entry name" value="Zn_ribbon_PaaD"/>
    <property type="match status" value="1"/>
</dbReference>
<protein>
    <submittedName>
        <fullName evidence="3">Phenylacetate-CoA oxygenase subunit PaaJ</fullName>
    </submittedName>
</protein>
<dbReference type="SUPFAM" id="SSF117916">
    <property type="entry name" value="Fe-S cluster assembly (FSCA) domain-like"/>
    <property type="match status" value="1"/>
</dbReference>
<evidence type="ECO:0000259" key="1">
    <source>
        <dbReference type="Pfam" id="PF01883"/>
    </source>
</evidence>
<feature type="domain" description="MIP18 family-like" evidence="1">
    <location>
        <begin position="10"/>
        <end position="77"/>
    </location>
</feature>
<dbReference type="NCBIfam" id="TIGR02159">
    <property type="entry name" value="PA_CoA_Oxy4"/>
    <property type="match status" value="1"/>
</dbReference>
<dbReference type="InterPro" id="IPR011883">
    <property type="entry name" value="PaaD-like"/>
</dbReference>
<dbReference type="InterPro" id="IPR052339">
    <property type="entry name" value="Fe-S_Maturation_MIP18"/>
</dbReference>
<dbReference type="RefSeq" id="WP_189092800.1">
    <property type="nucleotide sequence ID" value="NZ_BMQL01000046.1"/>
</dbReference>
<evidence type="ECO:0000259" key="2">
    <source>
        <dbReference type="Pfam" id="PF23451"/>
    </source>
</evidence>
<accession>A0A918FEM7</accession>
<sequence>MTAPSAQTYWDALRGVADPEIPVVNIVEMGMVRGVDIGEHGVQVRFTPTFSGCPALHVIRQGITTALTAAGADAVTVENVFSPPWTTDDITPEARAKLETYGIAPPAPNDESSLFMTLEPDAVRCPRCGSFDTRITASFGSALCKRMYVCQACKEPFEGMKSV</sequence>
<proteinExistence type="predicted"/>
<organism evidence="3 4">
    <name type="scientific">Deinococcus ruber</name>
    <dbReference type="NCBI Taxonomy" id="1848197"/>
    <lineage>
        <taxon>Bacteria</taxon>
        <taxon>Thermotogati</taxon>
        <taxon>Deinococcota</taxon>
        <taxon>Deinococci</taxon>
        <taxon>Deinococcales</taxon>
        <taxon>Deinococcaceae</taxon>
        <taxon>Deinococcus</taxon>
    </lineage>
</organism>
<dbReference type="PANTHER" id="PTHR42831:SF3">
    <property type="entry name" value="1,2-PHENYLACETYL-COA EPOXIDASE, SUBUNIT D-RELATED"/>
    <property type="match status" value="1"/>
</dbReference>
<dbReference type="InterPro" id="IPR056572">
    <property type="entry name" value="Zn_ribbon_PaaD"/>
</dbReference>